<protein>
    <recommendedName>
        <fullName evidence="2">Heparan-alpha-glucosaminide N-acetyltransferase catalytic domain-containing protein</fullName>
    </recommendedName>
</protein>
<dbReference type="EMBL" id="AUXX01000023">
    <property type="protein sequence ID" value="KZN65002.1"/>
    <property type="molecule type" value="Genomic_DNA"/>
</dbReference>
<dbReference type="PANTHER" id="PTHR40407:SF1">
    <property type="entry name" value="HEPARAN-ALPHA-GLUCOSAMINIDE N-ACETYLTRANSFERASE CATALYTIC DOMAIN-CONTAINING PROTEIN"/>
    <property type="match status" value="1"/>
</dbReference>
<evidence type="ECO:0000259" key="2">
    <source>
        <dbReference type="Pfam" id="PF07786"/>
    </source>
</evidence>
<dbReference type="RefSeq" id="WP_063381652.1">
    <property type="nucleotide sequence ID" value="NZ_AUXX01000023.1"/>
</dbReference>
<dbReference type="Proteomes" id="UP000076661">
    <property type="component" value="Unassembled WGS sequence"/>
</dbReference>
<feature type="transmembrane region" description="Helical" evidence="1">
    <location>
        <begin position="192"/>
        <end position="212"/>
    </location>
</feature>
<feature type="transmembrane region" description="Helical" evidence="1">
    <location>
        <begin position="85"/>
        <end position="105"/>
    </location>
</feature>
<feature type="transmembrane region" description="Helical" evidence="1">
    <location>
        <begin position="52"/>
        <end position="73"/>
    </location>
</feature>
<name>A0A167LQ87_9GAMM</name>
<organism evidence="3 4">
    <name type="scientific">Pseudoalteromonas luteoviolacea S4060-1</name>
    <dbReference type="NCBI Taxonomy" id="1365257"/>
    <lineage>
        <taxon>Bacteria</taxon>
        <taxon>Pseudomonadati</taxon>
        <taxon>Pseudomonadota</taxon>
        <taxon>Gammaproteobacteria</taxon>
        <taxon>Alteromonadales</taxon>
        <taxon>Pseudoalteromonadaceae</taxon>
        <taxon>Pseudoalteromonas</taxon>
    </lineage>
</organism>
<dbReference type="PATRIC" id="fig|1365257.3.peg.3082"/>
<sequence length="389" mass="44606">MTTKHRLTSLDVLRGIIIVLMALDHTRHYWAITPFLPTDLDHTSPAWFFTRWITHFCAPLFVFLTGISAYLYGEKVQSKLLLRNYLLSRGLWLILLEVTVINFSWQFAFDVVFLQVIWVIGWSMILLAGLIYLPVKLLAAVSLSVIAFHNLLNDSEIISAMGPQFAWLWHLLHMPAVAGQGTQLQVFIVYPLIPWFAVMALGYCIAPVFTLSSAFRYKALASCGLISIALFIILKVSNAYGDPNQFEVQTSAISSLMSLLNNTKYPPSLLYLLMTIGPGLLLLIAIEKVSDLNPKTLWLNWLRVFGGVPLFYYLVHIPVINLSSKLFAWLQYGRTVNFLENPETWPALYQPNLWLAYLMWIILTITLYLPCKYYLNTKRTSQNWLVRYL</sequence>
<dbReference type="Pfam" id="PF07786">
    <property type="entry name" value="HGSNAT_cat"/>
    <property type="match status" value="1"/>
</dbReference>
<feature type="domain" description="Heparan-alpha-glucosaminide N-acetyltransferase catalytic" evidence="2">
    <location>
        <begin position="6"/>
        <end position="218"/>
    </location>
</feature>
<feature type="transmembrane region" description="Helical" evidence="1">
    <location>
        <begin position="298"/>
        <end position="320"/>
    </location>
</feature>
<feature type="transmembrane region" description="Helical" evidence="1">
    <location>
        <begin position="354"/>
        <end position="375"/>
    </location>
</feature>
<feature type="transmembrane region" description="Helical" evidence="1">
    <location>
        <begin position="12"/>
        <end position="32"/>
    </location>
</feature>
<proteinExistence type="predicted"/>
<keyword evidence="1" id="KW-0472">Membrane</keyword>
<evidence type="ECO:0000256" key="1">
    <source>
        <dbReference type="SAM" id="Phobius"/>
    </source>
</evidence>
<feature type="transmembrane region" description="Helical" evidence="1">
    <location>
        <begin position="268"/>
        <end position="286"/>
    </location>
</feature>
<evidence type="ECO:0000313" key="4">
    <source>
        <dbReference type="Proteomes" id="UP000076661"/>
    </source>
</evidence>
<dbReference type="AlphaFoldDB" id="A0A167LQ87"/>
<feature type="transmembrane region" description="Helical" evidence="1">
    <location>
        <begin position="111"/>
        <end position="135"/>
    </location>
</feature>
<gene>
    <name evidence="3" type="ORF">N478_03065</name>
</gene>
<keyword evidence="1" id="KW-0812">Transmembrane</keyword>
<keyword evidence="1" id="KW-1133">Transmembrane helix</keyword>
<accession>A0A167LQ87</accession>
<dbReference type="PANTHER" id="PTHR40407">
    <property type="entry name" value="MEMBRANE PROTEIN-LIKE PROTEIN"/>
    <property type="match status" value="1"/>
</dbReference>
<comment type="caution">
    <text evidence="3">The sequence shown here is derived from an EMBL/GenBank/DDBJ whole genome shotgun (WGS) entry which is preliminary data.</text>
</comment>
<dbReference type="InterPro" id="IPR012429">
    <property type="entry name" value="HGSNAT_cat"/>
</dbReference>
<feature type="transmembrane region" description="Helical" evidence="1">
    <location>
        <begin position="219"/>
        <end position="237"/>
    </location>
</feature>
<reference evidence="3 4" key="1">
    <citation type="submission" date="2013-07" db="EMBL/GenBank/DDBJ databases">
        <title>Comparative Genomic and Metabolomic Analysis of Twelve Strains of Pseudoalteromonas luteoviolacea.</title>
        <authorList>
            <person name="Vynne N.G."/>
            <person name="Mansson M."/>
            <person name="Gram L."/>
        </authorList>
    </citation>
    <scope>NUCLEOTIDE SEQUENCE [LARGE SCALE GENOMIC DNA]</scope>
    <source>
        <strain evidence="3 4">S4060-1</strain>
    </source>
</reference>
<evidence type="ECO:0000313" key="3">
    <source>
        <dbReference type="EMBL" id="KZN65002.1"/>
    </source>
</evidence>